<organism evidence="2 3">
    <name type="scientific">Oryzihumus leptocrescens</name>
    <dbReference type="NCBI Taxonomy" id="297536"/>
    <lineage>
        <taxon>Bacteria</taxon>
        <taxon>Bacillati</taxon>
        <taxon>Actinomycetota</taxon>
        <taxon>Actinomycetes</taxon>
        <taxon>Micrococcales</taxon>
        <taxon>Intrasporangiaceae</taxon>
        <taxon>Oryzihumus</taxon>
    </lineage>
</organism>
<dbReference type="RefSeq" id="WP_141788861.1">
    <property type="nucleotide sequence ID" value="NZ_BAAAKX010000007.1"/>
</dbReference>
<dbReference type="AlphaFoldDB" id="A0A542ZL52"/>
<evidence type="ECO:0000256" key="1">
    <source>
        <dbReference type="SAM" id="Phobius"/>
    </source>
</evidence>
<proteinExistence type="predicted"/>
<protein>
    <submittedName>
        <fullName evidence="2">Putative esterase</fullName>
    </submittedName>
</protein>
<comment type="caution">
    <text evidence="2">The sequence shown here is derived from an EMBL/GenBank/DDBJ whole genome shotgun (WGS) entry which is preliminary data.</text>
</comment>
<accession>A0A542ZL52</accession>
<keyword evidence="1" id="KW-0812">Transmembrane</keyword>
<evidence type="ECO:0000313" key="3">
    <source>
        <dbReference type="Proteomes" id="UP000319514"/>
    </source>
</evidence>
<dbReference type="InterPro" id="IPR050583">
    <property type="entry name" value="Mycobacterial_A85_antigen"/>
</dbReference>
<dbReference type="GO" id="GO:0016747">
    <property type="term" value="F:acyltransferase activity, transferring groups other than amino-acyl groups"/>
    <property type="evidence" value="ECO:0007669"/>
    <property type="project" value="TreeGrafter"/>
</dbReference>
<dbReference type="OrthoDB" id="3723842at2"/>
<keyword evidence="3" id="KW-1185">Reference proteome</keyword>
<feature type="transmembrane region" description="Helical" evidence="1">
    <location>
        <begin position="42"/>
        <end position="60"/>
    </location>
</feature>
<dbReference type="Proteomes" id="UP000319514">
    <property type="component" value="Unassembled WGS sequence"/>
</dbReference>
<dbReference type="Pfam" id="PF00756">
    <property type="entry name" value="Esterase"/>
    <property type="match status" value="1"/>
</dbReference>
<dbReference type="InterPro" id="IPR000801">
    <property type="entry name" value="Esterase-like"/>
</dbReference>
<dbReference type="InterPro" id="IPR029058">
    <property type="entry name" value="AB_hydrolase_fold"/>
</dbReference>
<dbReference type="SUPFAM" id="SSF53474">
    <property type="entry name" value="alpha/beta-Hydrolases"/>
    <property type="match status" value="1"/>
</dbReference>
<name>A0A542ZL52_9MICO</name>
<dbReference type="EMBL" id="VFOQ01000001">
    <property type="protein sequence ID" value="TQL61028.1"/>
    <property type="molecule type" value="Genomic_DNA"/>
</dbReference>
<keyword evidence="1" id="KW-0472">Membrane</keyword>
<sequence>MSLLGAPLLALLAVLAVGLPLATWVLWSRWRGPRPVRTLQRLVSILLCQVSAVVLVAAAINDYGYFYASWSDLFGGSTSNGRIVHIVAHHSGRTGVSATGASIFTPGEPQPAGVTHVHVDASWSTPAQWATKGRVESLTISGPRSLLSAPAIVYLPPQYFQPAWAHRLFPAVEAITGYPGDERNLVNRLDYPDTLLKEMSAHRAHPMVLVFLRPTVAPPRDTECTDVPNGPQALTYLSQDVPDALRHLLRLRPLGWGAIGESTGGYCAAKLAMMHSDTFTSAVSLSGYFITLHDRTTGDLWGGSTVLRNLNDLQWRVTHLPQPPISLLATMSRQEPGVTGFDGLRKFLSAARSPMQVDALIVDQGGHNFSTWGAQLPQSLDWLSSHLHA</sequence>
<gene>
    <name evidence="2" type="ORF">FB474_2432</name>
</gene>
<evidence type="ECO:0000313" key="2">
    <source>
        <dbReference type="EMBL" id="TQL61028.1"/>
    </source>
</evidence>
<reference evidence="2 3" key="1">
    <citation type="submission" date="2019-06" db="EMBL/GenBank/DDBJ databases">
        <title>Sequencing the genomes of 1000 actinobacteria strains.</title>
        <authorList>
            <person name="Klenk H.-P."/>
        </authorList>
    </citation>
    <scope>NUCLEOTIDE SEQUENCE [LARGE SCALE GENOMIC DNA]</scope>
    <source>
        <strain evidence="2 3">DSM 18082</strain>
    </source>
</reference>
<dbReference type="PANTHER" id="PTHR48098">
    <property type="entry name" value="ENTEROCHELIN ESTERASE-RELATED"/>
    <property type="match status" value="1"/>
</dbReference>
<dbReference type="Gene3D" id="3.40.50.1820">
    <property type="entry name" value="alpha/beta hydrolase"/>
    <property type="match status" value="1"/>
</dbReference>
<dbReference type="PANTHER" id="PTHR48098:SF1">
    <property type="entry name" value="DIACYLGLYCEROL ACYLTRANSFERASE_MYCOLYLTRANSFERASE AG85A"/>
    <property type="match status" value="1"/>
</dbReference>
<keyword evidence="1" id="KW-1133">Transmembrane helix</keyword>